<comment type="caution">
    <text evidence="1">The sequence shown here is derived from an EMBL/GenBank/DDBJ whole genome shotgun (WGS) entry which is preliminary data.</text>
</comment>
<reference evidence="1" key="1">
    <citation type="journal article" date="2014" name="Front. Microbiol.">
        <title>High frequency of phylogenetically diverse reductive dehalogenase-homologous genes in deep subseafloor sedimentary metagenomes.</title>
        <authorList>
            <person name="Kawai M."/>
            <person name="Futagami T."/>
            <person name="Toyoda A."/>
            <person name="Takaki Y."/>
            <person name="Nishi S."/>
            <person name="Hori S."/>
            <person name="Arai W."/>
            <person name="Tsubouchi T."/>
            <person name="Morono Y."/>
            <person name="Uchiyama I."/>
            <person name="Ito T."/>
            <person name="Fujiyama A."/>
            <person name="Inagaki F."/>
            <person name="Takami H."/>
        </authorList>
    </citation>
    <scope>NUCLEOTIDE SEQUENCE</scope>
    <source>
        <strain evidence="1">Expedition CK06-06</strain>
    </source>
</reference>
<dbReference type="AlphaFoldDB" id="X1QYE8"/>
<proteinExistence type="predicted"/>
<dbReference type="EMBL" id="BARW01000118">
    <property type="protein sequence ID" value="GAI59836.1"/>
    <property type="molecule type" value="Genomic_DNA"/>
</dbReference>
<gene>
    <name evidence="1" type="ORF">S12H4_00775</name>
</gene>
<accession>X1QYE8</accession>
<name>X1QYE8_9ZZZZ</name>
<sequence length="42" mass="4712">MTPSPTAPLQPYKQPVSTIRPNWSEIKIGIKYLATQNTLTLN</sequence>
<organism evidence="1">
    <name type="scientific">marine sediment metagenome</name>
    <dbReference type="NCBI Taxonomy" id="412755"/>
    <lineage>
        <taxon>unclassified sequences</taxon>
        <taxon>metagenomes</taxon>
        <taxon>ecological metagenomes</taxon>
    </lineage>
</organism>
<protein>
    <submittedName>
        <fullName evidence="1">Uncharacterized protein</fullName>
    </submittedName>
</protein>
<evidence type="ECO:0000313" key="1">
    <source>
        <dbReference type="EMBL" id="GAI59836.1"/>
    </source>
</evidence>